<feature type="non-terminal residue" evidence="2">
    <location>
        <position position="1"/>
    </location>
</feature>
<proteinExistence type="predicted"/>
<organism evidence="2 3">
    <name type="scientific">Mya arenaria</name>
    <name type="common">Soft-shell clam</name>
    <dbReference type="NCBI Taxonomy" id="6604"/>
    <lineage>
        <taxon>Eukaryota</taxon>
        <taxon>Metazoa</taxon>
        <taxon>Spiralia</taxon>
        <taxon>Lophotrochozoa</taxon>
        <taxon>Mollusca</taxon>
        <taxon>Bivalvia</taxon>
        <taxon>Autobranchia</taxon>
        <taxon>Heteroconchia</taxon>
        <taxon>Euheterodonta</taxon>
        <taxon>Imparidentia</taxon>
        <taxon>Neoheterodontei</taxon>
        <taxon>Myida</taxon>
        <taxon>Myoidea</taxon>
        <taxon>Myidae</taxon>
        <taxon>Mya</taxon>
    </lineage>
</organism>
<feature type="transmembrane region" description="Helical" evidence="1">
    <location>
        <begin position="12"/>
        <end position="32"/>
    </location>
</feature>
<sequence length="345" mass="40200">MTMVRELTRSLGRLFICVVVLVIVCCCFMLVLTKNMDIGESIFKFGRVLHNTNNNVSEASEFRTSTDINPHEDRKHIHRQIYIENVTSSNKYDVTVVTAYFDLGTFRKGFAGNFTTETYLNWCKVLRYLLNPLIVYTDSQKFYNIMKNIRNETVTTTRIHLIKRNSSWAFQLRSNISKVFSQNGYPKHYPNTVIPEYACAQLAKYDVISRASRDDVFKTNYVMWLDVGYFRKRKSTNFFSLRRPNGYNESRVAMNVIQANANMAMPVTAIFRNNIVWVGGGLVFANRDIIPRYETQLKKAVDYFLSRRLMNTDQQVVYALFSDEGRRGIRPHIELQLYNPPVDNN</sequence>
<protein>
    <submittedName>
        <fullName evidence="2">Uncharacterized protein</fullName>
    </submittedName>
</protein>
<name>A0ABY7FJ96_MYAAR</name>
<gene>
    <name evidence="2" type="ORF">MAR_016252</name>
</gene>
<dbReference type="Pfam" id="PF09612">
    <property type="entry name" value="HtrL_YibB"/>
    <property type="match status" value="1"/>
</dbReference>
<evidence type="ECO:0000313" key="3">
    <source>
        <dbReference type="Proteomes" id="UP001164746"/>
    </source>
</evidence>
<dbReference type="EMBL" id="CP111023">
    <property type="protein sequence ID" value="WAR22278.1"/>
    <property type="molecule type" value="Genomic_DNA"/>
</dbReference>
<keyword evidence="1" id="KW-0812">Transmembrane</keyword>
<dbReference type="InterPro" id="IPR011735">
    <property type="entry name" value="WlaTC/HtrL_glycosyltransf"/>
</dbReference>
<keyword evidence="1" id="KW-1133">Transmembrane helix</keyword>
<accession>A0ABY7FJ96</accession>
<reference evidence="2" key="1">
    <citation type="submission" date="2022-11" db="EMBL/GenBank/DDBJ databases">
        <title>Centuries of genome instability and evolution in soft-shell clam transmissible cancer (bioRxiv).</title>
        <authorList>
            <person name="Hart S.F.M."/>
            <person name="Yonemitsu M.A."/>
            <person name="Giersch R.M."/>
            <person name="Beal B.F."/>
            <person name="Arriagada G."/>
            <person name="Davis B.W."/>
            <person name="Ostrander E.A."/>
            <person name="Goff S.P."/>
            <person name="Metzger M.J."/>
        </authorList>
    </citation>
    <scope>NUCLEOTIDE SEQUENCE</scope>
    <source>
        <strain evidence="2">MELC-2E11</strain>
        <tissue evidence="2">Siphon/mantle</tissue>
    </source>
</reference>
<keyword evidence="3" id="KW-1185">Reference proteome</keyword>
<keyword evidence="1" id="KW-0472">Membrane</keyword>
<evidence type="ECO:0000313" key="2">
    <source>
        <dbReference type="EMBL" id="WAR22278.1"/>
    </source>
</evidence>
<dbReference type="Proteomes" id="UP001164746">
    <property type="component" value="Chromosome 12"/>
</dbReference>
<evidence type="ECO:0000256" key="1">
    <source>
        <dbReference type="SAM" id="Phobius"/>
    </source>
</evidence>